<protein>
    <submittedName>
        <fullName evidence="11">POK18 protein</fullName>
    </submittedName>
</protein>
<keyword evidence="1" id="KW-0808">Transferase</keyword>
<keyword evidence="5" id="KW-0255">Endonuclease</keyword>
<evidence type="ECO:0000256" key="8">
    <source>
        <dbReference type="PROSITE-ProRule" id="PRU00450"/>
    </source>
</evidence>
<dbReference type="SUPFAM" id="SSF46919">
    <property type="entry name" value="N-terminal Zn binding domain of HIV integrase"/>
    <property type="match status" value="1"/>
</dbReference>
<name>A0A7K9I2X0_9PICI</name>
<dbReference type="InterPro" id="IPR003308">
    <property type="entry name" value="Integrase_Zn-bd_dom_N"/>
</dbReference>
<dbReference type="Gene3D" id="1.10.10.200">
    <property type="match status" value="1"/>
</dbReference>
<evidence type="ECO:0000256" key="5">
    <source>
        <dbReference type="ARBA" id="ARBA00022759"/>
    </source>
</evidence>
<reference evidence="11 12" key="1">
    <citation type="submission" date="2019-09" db="EMBL/GenBank/DDBJ databases">
        <title>Bird 10,000 Genomes (B10K) Project - Family phase.</title>
        <authorList>
            <person name="Zhang G."/>
        </authorList>
    </citation>
    <scope>NUCLEOTIDE SEQUENCE [LARGE SCALE GENOMIC DNA]</scope>
    <source>
        <strain evidence="11">B10K-DU-001-16</strain>
        <tissue evidence="11">Muscle</tissue>
    </source>
</reference>
<keyword evidence="6" id="KW-0378">Hydrolase</keyword>
<keyword evidence="8" id="KW-0862">Zinc</keyword>
<evidence type="ECO:0000256" key="4">
    <source>
        <dbReference type="ARBA" id="ARBA00022723"/>
    </source>
</evidence>
<dbReference type="PANTHER" id="PTHR41694:SF3">
    <property type="entry name" value="RNA-DIRECTED DNA POLYMERASE-RELATED"/>
    <property type="match status" value="1"/>
</dbReference>
<feature type="non-terminal residue" evidence="11">
    <location>
        <position position="1"/>
    </location>
</feature>
<keyword evidence="3" id="KW-0540">Nuclease</keyword>
<keyword evidence="2" id="KW-0548">Nucleotidyltransferase</keyword>
<feature type="non-terminal residue" evidence="11">
    <location>
        <position position="149"/>
    </location>
</feature>
<dbReference type="PROSITE" id="PS50879">
    <property type="entry name" value="RNASE_H_1"/>
    <property type="match status" value="1"/>
</dbReference>
<evidence type="ECO:0000256" key="3">
    <source>
        <dbReference type="ARBA" id="ARBA00022722"/>
    </source>
</evidence>
<dbReference type="PANTHER" id="PTHR41694">
    <property type="entry name" value="ENDOGENOUS RETROVIRUS GROUP K MEMBER POL PROTEIN"/>
    <property type="match status" value="1"/>
</dbReference>
<evidence type="ECO:0000313" key="11">
    <source>
        <dbReference type="EMBL" id="NXH20318.1"/>
    </source>
</evidence>
<dbReference type="InterPro" id="IPR002156">
    <property type="entry name" value="RNaseH_domain"/>
</dbReference>
<dbReference type="Pfam" id="PF00075">
    <property type="entry name" value="RNase_H"/>
    <property type="match status" value="1"/>
</dbReference>
<proteinExistence type="predicted"/>
<keyword evidence="8" id="KW-0863">Zinc-finger</keyword>
<dbReference type="InterPro" id="IPR036397">
    <property type="entry name" value="RNaseH_sf"/>
</dbReference>
<evidence type="ECO:0000256" key="1">
    <source>
        <dbReference type="ARBA" id="ARBA00022679"/>
    </source>
</evidence>
<evidence type="ECO:0000256" key="2">
    <source>
        <dbReference type="ARBA" id="ARBA00022695"/>
    </source>
</evidence>
<dbReference type="GO" id="GO:0004523">
    <property type="term" value="F:RNA-DNA hybrid ribonuclease activity"/>
    <property type="evidence" value="ECO:0007669"/>
    <property type="project" value="InterPro"/>
</dbReference>
<dbReference type="Gene3D" id="3.30.420.10">
    <property type="entry name" value="Ribonuclease H-like superfamily/Ribonuclease H"/>
    <property type="match status" value="1"/>
</dbReference>
<dbReference type="Pfam" id="PF02022">
    <property type="entry name" value="Integrase_Zn"/>
    <property type="match status" value="1"/>
</dbReference>
<keyword evidence="4" id="KW-0479">Metal-binding</keyword>
<dbReference type="Proteomes" id="UP000534107">
    <property type="component" value="Unassembled WGS sequence"/>
</dbReference>
<dbReference type="SUPFAM" id="SSF53098">
    <property type="entry name" value="Ribonuclease H-like"/>
    <property type="match status" value="1"/>
</dbReference>
<dbReference type="EMBL" id="VWZO01017985">
    <property type="protein sequence ID" value="NXH20318.1"/>
    <property type="molecule type" value="Genomic_DNA"/>
</dbReference>
<comment type="caution">
    <text evidence="11">The sequence shown here is derived from an EMBL/GenBank/DDBJ whole genome shotgun (WGS) entry which is preliminary data.</text>
</comment>
<organism evidence="11 12">
    <name type="scientific">Bucco capensis</name>
    <name type="common">collared puffbird</name>
    <dbReference type="NCBI Taxonomy" id="135168"/>
    <lineage>
        <taxon>Eukaryota</taxon>
        <taxon>Metazoa</taxon>
        <taxon>Chordata</taxon>
        <taxon>Craniata</taxon>
        <taxon>Vertebrata</taxon>
        <taxon>Euteleostomi</taxon>
        <taxon>Archelosauria</taxon>
        <taxon>Archosauria</taxon>
        <taxon>Dinosauria</taxon>
        <taxon>Saurischia</taxon>
        <taxon>Theropoda</taxon>
        <taxon>Coelurosauria</taxon>
        <taxon>Aves</taxon>
        <taxon>Neognathae</taxon>
        <taxon>Neoaves</taxon>
        <taxon>Telluraves</taxon>
        <taxon>Coraciimorphae</taxon>
        <taxon>Piciformes</taxon>
        <taxon>Bucconidae</taxon>
        <taxon>Bucco</taxon>
    </lineage>
</organism>
<dbReference type="OrthoDB" id="9395371at2759"/>
<dbReference type="GO" id="GO:0008270">
    <property type="term" value="F:zinc ion binding"/>
    <property type="evidence" value="ECO:0007669"/>
    <property type="project" value="UniProtKB-KW"/>
</dbReference>
<evidence type="ECO:0000259" key="9">
    <source>
        <dbReference type="PROSITE" id="PS50876"/>
    </source>
</evidence>
<evidence type="ECO:0000256" key="6">
    <source>
        <dbReference type="ARBA" id="ARBA00022801"/>
    </source>
</evidence>
<dbReference type="AlphaFoldDB" id="A0A7K9I2X0"/>
<dbReference type="InterPro" id="IPR017856">
    <property type="entry name" value="Integrase-like_N"/>
</dbReference>
<sequence length="149" mass="16741">VELSVVVRVFKLWTNSVNIVTDSAYVAGTVSRIKAAYLKEMEKPSLFSLLKQLHALITLTHYFYITHVTSHTNRPGPIMEGNRRADLLAGTVQTPNIFEQARLSHLFFYQNAKVLQKMSGLTMQQARQIVVACRDCQILLPSLQPAVSP</sequence>
<keyword evidence="7" id="KW-0695">RNA-directed DNA polymerase</keyword>
<evidence type="ECO:0000313" key="12">
    <source>
        <dbReference type="Proteomes" id="UP000534107"/>
    </source>
</evidence>
<dbReference type="GO" id="GO:0035613">
    <property type="term" value="F:RNA stem-loop binding"/>
    <property type="evidence" value="ECO:0007669"/>
    <property type="project" value="TreeGrafter"/>
</dbReference>
<feature type="domain" description="RNase H type-1" evidence="10">
    <location>
        <begin position="1"/>
        <end position="94"/>
    </location>
</feature>
<dbReference type="GO" id="GO:0003964">
    <property type="term" value="F:RNA-directed DNA polymerase activity"/>
    <property type="evidence" value="ECO:0007669"/>
    <property type="project" value="UniProtKB-KW"/>
</dbReference>
<dbReference type="PROSITE" id="PS50876">
    <property type="entry name" value="ZF_INTEGRASE"/>
    <property type="match status" value="1"/>
</dbReference>
<evidence type="ECO:0000256" key="7">
    <source>
        <dbReference type="ARBA" id="ARBA00022918"/>
    </source>
</evidence>
<keyword evidence="12" id="KW-1185">Reference proteome</keyword>
<accession>A0A7K9I2X0</accession>
<dbReference type="InterPro" id="IPR012337">
    <property type="entry name" value="RNaseH-like_sf"/>
</dbReference>
<gene>
    <name evidence="11" type="primary">Ervk18_2</name>
    <name evidence="11" type="ORF">BUCCAP_R16012</name>
</gene>
<evidence type="ECO:0000259" key="10">
    <source>
        <dbReference type="PROSITE" id="PS50879"/>
    </source>
</evidence>
<feature type="domain" description="Integrase-type" evidence="9">
    <location>
        <begin position="96"/>
        <end position="137"/>
    </location>
</feature>